<dbReference type="PROSITE" id="PS50283">
    <property type="entry name" value="NA_SOLUT_SYMP_3"/>
    <property type="match status" value="1"/>
</dbReference>
<keyword evidence="6" id="KW-0769">Symport</keyword>
<feature type="transmembrane region" description="Helical" evidence="14">
    <location>
        <begin position="49"/>
        <end position="71"/>
    </location>
</feature>
<evidence type="ECO:0000256" key="8">
    <source>
        <dbReference type="ARBA" id="ARBA00023053"/>
    </source>
</evidence>
<feature type="transmembrane region" description="Helical" evidence="14">
    <location>
        <begin position="405"/>
        <end position="426"/>
    </location>
</feature>
<evidence type="ECO:0000256" key="9">
    <source>
        <dbReference type="ARBA" id="ARBA00023065"/>
    </source>
</evidence>
<comment type="similarity">
    <text evidence="2 13">Belongs to the sodium:solute symporter (SSF) (TC 2.A.21) family.</text>
</comment>
<evidence type="ECO:0000256" key="11">
    <source>
        <dbReference type="ARBA" id="ARBA00023201"/>
    </source>
</evidence>
<dbReference type="InterPro" id="IPR001734">
    <property type="entry name" value="Na/solute_symporter"/>
</dbReference>
<evidence type="ECO:0008006" key="17">
    <source>
        <dbReference type="Google" id="ProtNLM"/>
    </source>
</evidence>
<evidence type="ECO:0000313" key="15">
    <source>
        <dbReference type="EMBL" id="MDW0108731.1"/>
    </source>
</evidence>
<keyword evidence="10 14" id="KW-0472">Membrane</keyword>
<protein>
    <recommendedName>
        <fullName evidence="17">Na+/proline symporter</fullName>
    </recommendedName>
</protein>
<feature type="transmembrane region" description="Helical" evidence="14">
    <location>
        <begin position="124"/>
        <end position="144"/>
    </location>
</feature>
<feature type="transmembrane region" description="Helical" evidence="14">
    <location>
        <begin position="331"/>
        <end position="350"/>
    </location>
</feature>
<feature type="transmembrane region" description="Helical" evidence="14">
    <location>
        <begin position="279"/>
        <end position="310"/>
    </location>
</feature>
<keyword evidence="7 14" id="KW-1133">Transmembrane helix</keyword>
<organism evidence="15 16">
    <name type="scientific">Sporosarcina aquimarina</name>
    <dbReference type="NCBI Taxonomy" id="114975"/>
    <lineage>
        <taxon>Bacteria</taxon>
        <taxon>Bacillati</taxon>
        <taxon>Bacillota</taxon>
        <taxon>Bacilli</taxon>
        <taxon>Bacillales</taxon>
        <taxon>Caryophanaceae</taxon>
        <taxon>Sporosarcina</taxon>
    </lineage>
</organism>
<evidence type="ECO:0000256" key="13">
    <source>
        <dbReference type="RuleBase" id="RU362091"/>
    </source>
</evidence>
<keyword evidence="8" id="KW-0915">Sodium</keyword>
<comment type="subcellular location">
    <subcellularLocation>
        <location evidence="1">Cell membrane</location>
        <topology evidence="1">Multi-pass membrane protein</topology>
    </subcellularLocation>
</comment>
<keyword evidence="5 14" id="KW-0812">Transmembrane</keyword>
<evidence type="ECO:0000256" key="5">
    <source>
        <dbReference type="ARBA" id="ARBA00022692"/>
    </source>
</evidence>
<evidence type="ECO:0000256" key="1">
    <source>
        <dbReference type="ARBA" id="ARBA00004651"/>
    </source>
</evidence>
<feature type="transmembrane region" description="Helical" evidence="14">
    <location>
        <begin position="383"/>
        <end position="399"/>
    </location>
</feature>
<accession>A0ABU4FVP5</accession>
<evidence type="ECO:0000256" key="6">
    <source>
        <dbReference type="ARBA" id="ARBA00022847"/>
    </source>
</evidence>
<keyword evidence="9" id="KW-0406">Ion transport</keyword>
<proteinExistence type="inferred from homology"/>
<keyword evidence="4" id="KW-1003">Cell membrane</keyword>
<dbReference type="InterPro" id="IPR038377">
    <property type="entry name" value="Na/Glc_symporter_sf"/>
</dbReference>
<dbReference type="InterPro" id="IPR050277">
    <property type="entry name" value="Sodium:Solute_Symporter"/>
</dbReference>
<evidence type="ECO:0000256" key="7">
    <source>
        <dbReference type="ARBA" id="ARBA00022989"/>
    </source>
</evidence>
<feature type="transmembrane region" description="Helical" evidence="14">
    <location>
        <begin position="199"/>
        <end position="215"/>
    </location>
</feature>
<evidence type="ECO:0000256" key="14">
    <source>
        <dbReference type="SAM" id="Phobius"/>
    </source>
</evidence>
<feature type="transmembrane region" description="Helical" evidence="14">
    <location>
        <begin position="7"/>
        <end position="29"/>
    </location>
</feature>
<sequence length="432" mass="48819">MKNYNYYITGAVTLGISTAIISLLARWITANTILSSPEALIKYGLVGSIGYSFMGAAALLLFGFISVRIRTNYPGLLTLGDLFQLRLRKDGYYLLSSIVLFLGLDSLFMQAIGASVLFELLLGIPVWISLFIFFLYTFLLAGIGGMKWIHRLEGPALLFIFSAIIFIPMFFFIREGANDIYQGVRLLHPYLLFTNNQETIYFAATAMLIGFGQMISDRATWQRLYIMDLGKVRASFYLTALVWSTIPLSLGGMLMIVIYDQSFTETYSLLFELVNKIEPLLLLSIFFLFCFSTISSTMNAELHATTVHYVRHIQHKIRPSMTDKQLYKASYKFSGILLFILLVISLFFNFNALEFLFFFGTLYAALIPVMLFIILSNRRLSRLLPYAAPIAAISVYFIPTINGPLSSVWCSFAISLVVSFGSMLFAEKELYS</sequence>
<evidence type="ECO:0000256" key="3">
    <source>
        <dbReference type="ARBA" id="ARBA00022448"/>
    </source>
</evidence>
<dbReference type="Proteomes" id="UP001280629">
    <property type="component" value="Unassembled WGS sequence"/>
</dbReference>
<dbReference type="Gene3D" id="1.20.1730.10">
    <property type="entry name" value="Sodium/glucose cotransporter"/>
    <property type="match status" value="1"/>
</dbReference>
<feature type="transmembrane region" description="Helical" evidence="14">
    <location>
        <begin position="156"/>
        <end position="173"/>
    </location>
</feature>
<evidence type="ECO:0000256" key="10">
    <source>
        <dbReference type="ARBA" id="ARBA00023136"/>
    </source>
</evidence>
<keyword evidence="3" id="KW-0813">Transport</keyword>
<dbReference type="RefSeq" id="WP_317933957.1">
    <property type="nucleotide sequence ID" value="NZ_JAUBDH010000001.1"/>
</dbReference>
<dbReference type="PANTHER" id="PTHR48086:SF3">
    <property type="entry name" value="SODIUM_PROLINE SYMPORTER"/>
    <property type="match status" value="1"/>
</dbReference>
<reference evidence="15 16" key="1">
    <citation type="submission" date="2023-06" db="EMBL/GenBank/DDBJ databases">
        <title>Sporosarcina sp. nov., isolated from Korean traditional fermented seafood 'Jeotgal'.</title>
        <authorList>
            <person name="Yang A.-I."/>
            <person name="Shin N.-R."/>
        </authorList>
    </citation>
    <scope>NUCLEOTIDE SEQUENCE [LARGE SCALE GENOMIC DNA]</scope>
    <source>
        <strain evidence="15 16">KCTC3840</strain>
    </source>
</reference>
<name>A0ABU4FVP5_9BACL</name>
<dbReference type="EMBL" id="JAUBDH010000001">
    <property type="protein sequence ID" value="MDW0108731.1"/>
    <property type="molecule type" value="Genomic_DNA"/>
</dbReference>
<keyword evidence="11" id="KW-0739">Sodium transport</keyword>
<feature type="transmembrane region" description="Helical" evidence="14">
    <location>
        <begin position="356"/>
        <end position="376"/>
    </location>
</feature>
<evidence type="ECO:0000256" key="4">
    <source>
        <dbReference type="ARBA" id="ARBA00022475"/>
    </source>
</evidence>
<dbReference type="Pfam" id="PF00474">
    <property type="entry name" value="SSF"/>
    <property type="match status" value="1"/>
</dbReference>
<gene>
    <name evidence="15" type="ORF">QT716_01570</name>
</gene>
<evidence type="ECO:0000256" key="2">
    <source>
        <dbReference type="ARBA" id="ARBA00006434"/>
    </source>
</evidence>
<comment type="catalytic activity">
    <reaction evidence="12">
        <text>L-proline(in) + Na(+)(in) = L-proline(out) + Na(+)(out)</text>
        <dbReference type="Rhea" id="RHEA:28967"/>
        <dbReference type="ChEBI" id="CHEBI:29101"/>
        <dbReference type="ChEBI" id="CHEBI:60039"/>
    </reaction>
</comment>
<evidence type="ECO:0000256" key="12">
    <source>
        <dbReference type="ARBA" id="ARBA00033708"/>
    </source>
</evidence>
<feature type="transmembrane region" description="Helical" evidence="14">
    <location>
        <begin position="236"/>
        <end position="259"/>
    </location>
</feature>
<keyword evidence="16" id="KW-1185">Reference proteome</keyword>
<evidence type="ECO:0000313" key="16">
    <source>
        <dbReference type="Proteomes" id="UP001280629"/>
    </source>
</evidence>
<comment type="caution">
    <text evidence="15">The sequence shown here is derived from an EMBL/GenBank/DDBJ whole genome shotgun (WGS) entry which is preliminary data.</text>
</comment>
<dbReference type="PANTHER" id="PTHR48086">
    <property type="entry name" value="SODIUM/PROLINE SYMPORTER-RELATED"/>
    <property type="match status" value="1"/>
</dbReference>
<feature type="transmembrane region" description="Helical" evidence="14">
    <location>
        <begin position="92"/>
        <end position="118"/>
    </location>
</feature>